<keyword evidence="5" id="KW-1185">Reference proteome</keyword>
<keyword evidence="4" id="KW-0378">Hydrolase</keyword>
<organism evidence="4 5">
    <name type="scientific">Mycena maculata</name>
    <dbReference type="NCBI Taxonomy" id="230809"/>
    <lineage>
        <taxon>Eukaryota</taxon>
        <taxon>Fungi</taxon>
        <taxon>Dikarya</taxon>
        <taxon>Basidiomycota</taxon>
        <taxon>Agaricomycotina</taxon>
        <taxon>Agaricomycetes</taxon>
        <taxon>Agaricomycetidae</taxon>
        <taxon>Agaricales</taxon>
        <taxon>Marasmiineae</taxon>
        <taxon>Mycenaceae</taxon>
        <taxon>Mycena</taxon>
    </lineage>
</organism>
<dbReference type="InterPro" id="IPR035396">
    <property type="entry name" value="Bac_rhamnosid6H"/>
</dbReference>
<comment type="caution">
    <text evidence="4">The sequence shown here is derived from an EMBL/GenBank/DDBJ whole genome shotgun (WGS) entry which is preliminary data.</text>
</comment>
<dbReference type="GO" id="GO:0005975">
    <property type="term" value="P:carbohydrate metabolic process"/>
    <property type="evidence" value="ECO:0007669"/>
    <property type="project" value="InterPro"/>
</dbReference>
<dbReference type="PANTHER" id="PTHR34987">
    <property type="entry name" value="C, PUTATIVE (AFU_ORTHOLOGUE AFUA_3G02880)-RELATED"/>
    <property type="match status" value="1"/>
</dbReference>
<reference evidence="4" key="1">
    <citation type="submission" date="2023-03" db="EMBL/GenBank/DDBJ databases">
        <title>Massive genome expansion in bonnet fungi (Mycena s.s.) driven by repeated elements and novel gene families across ecological guilds.</title>
        <authorList>
            <consortium name="Lawrence Berkeley National Laboratory"/>
            <person name="Harder C.B."/>
            <person name="Miyauchi S."/>
            <person name="Viragh M."/>
            <person name="Kuo A."/>
            <person name="Thoen E."/>
            <person name="Andreopoulos B."/>
            <person name="Lu D."/>
            <person name="Skrede I."/>
            <person name="Drula E."/>
            <person name="Henrissat B."/>
            <person name="Morin E."/>
            <person name="Kohler A."/>
            <person name="Barry K."/>
            <person name="LaButti K."/>
            <person name="Morin E."/>
            <person name="Salamov A."/>
            <person name="Lipzen A."/>
            <person name="Mereny Z."/>
            <person name="Hegedus B."/>
            <person name="Baldrian P."/>
            <person name="Stursova M."/>
            <person name="Weitz H."/>
            <person name="Taylor A."/>
            <person name="Grigoriev I.V."/>
            <person name="Nagy L.G."/>
            <person name="Martin F."/>
            <person name="Kauserud H."/>
        </authorList>
    </citation>
    <scope>NUCLEOTIDE SEQUENCE</scope>
    <source>
        <strain evidence="4">CBHHK188m</strain>
    </source>
</reference>
<evidence type="ECO:0000313" key="4">
    <source>
        <dbReference type="EMBL" id="KAJ7722663.1"/>
    </source>
</evidence>
<dbReference type="Gene3D" id="1.50.10.10">
    <property type="match status" value="1"/>
</dbReference>
<evidence type="ECO:0000313" key="5">
    <source>
        <dbReference type="Proteomes" id="UP001215280"/>
    </source>
</evidence>
<dbReference type="Pfam" id="PF17390">
    <property type="entry name" value="Bac_rhamnosid_C"/>
    <property type="match status" value="1"/>
</dbReference>
<dbReference type="Gene3D" id="2.60.420.10">
    <property type="entry name" value="Maltose phosphorylase, domain 3"/>
    <property type="match status" value="1"/>
</dbReference>
<keyword evidence="1" id="KW-0732">Signal</keyword>
<protein>
    <submittedName>
        <fullName evidence="4">Glycoside hydrolase family 78 protein</fullName>
    </submittedName>
</protein>
<dbReference type="InterPro" id="IPR008928">
    <property type="entry name" value="6-hairpin_glycosidase_sf"/>
</dbReference>
<name>A0AAD7ML60_9AGAR</name>
<evidence type="ECO:0000259" key="3">
    <source>
        <dbReference type="Pfam" id="PF17390"/>
    </source>
</evidence>
<feature type="signal peptide" evidence="1">
    <location>
        <begin position="1"/>
        <end position="17"/>
    </location>
</feature>
<evidence type="ECO:0000259" key="2">
    <source>
        <dbReference type="Pfam" id="PF17389"/>
    </source>
</evidence>
<gene>
    <name evidence="4" type="ORF">DFH07DRAFT_1006524</name>
</gene>
<dbReference type="PANTHER" id="PTHR34987:SF6">
    <property type="entry name" value="ALPHA-L-RHAMNOSIDASE SIX-HAIRPIN GLYCOSIDASE DOMAIN-CONTAINING PROTEIN"/>
    <property type="match status" value="1"/>
</dbReference>
<dbReference type="GO" id="GO:0016787">
    <property type="term" value="F:hydrolase activity"/>
    <property type="evidence" value="ECO:0007669"/>
    <property type="project" value="UniProtKB-KW"/>
</dbReference>
<dbReference type="InterPro" id="IPR012341">
    <property type="entry name" value="6hp_glycosidase-like_sf"/>
</dbReference>
<dbReference type="Pfam" id="PF17389">
    <property type="entry name" value="Bac_rhamnosid6H"/>
    <property type="match status" value="1"/>
</dbReference>
<dbReference type="EMBL" id="JARJLG010000255">
    <property type="protein sequence ID" value="KAJ7722663.1"/>
    <property type="molecule type" value="Genomic_DNA"/>
</dbReference>
<dbReference type="InterPro" id="IPR035398">
    <property type="entry name" value="Bac_rhamnosid_C"/>
</dbReference>
<dbReference type="Proteomes" id="UP001215280">
    <property type="component" value="Unassembled WGS sequence"/>
</dbReference>
<feature type="chain" id="PRO_5042249593" evidence="1">
    <location>
        <begin position="18"/>
        <end position="677"/>
    </location>
</feature>
<proteinExistence type="predicted"/>
<dbReference type="AlphaFoldDB" id="A0AAD7ML60"/>
<feature type="domain" description="Alpha-L-rhamnosidase C-terminal" evidence="3">
    <location>
        <begin position="593"/>
        <end position="648"/>
    </location>
</feature>
<evidence type="ECO:0000256" key="1">
    <source>
        <dbReference type="SAM" id="SignalP"/>
    </source>
</evidence>
<feature type="domain" description="Alpha-L-rhamnosidase six-hairpin glycosidase" evidence="2">
    <location>
        <begin position="270"/>
        <end position="477"/>
    </location>
</feature>
<sequence>MLLHFSSLLFSAALCAGLAPSGPWDAFNYAPASKTVKPVSVRSVSGQIQGAQGLVQDSNAQATFVGNSSFVVLNWGKEVGGILSMTINDATPLSQFSFSFTESPEFISPNTSDDSCQVSATENSDGVQSFRAPLAKGLLTQTIGQQRGGFRYLTIVSNSADPLTISNITLALTFMPHWDDLRAYSGYFFAPDPGFHDVDFLTKLWYTGAYTVQMNTIDSHQARQQPCPAGGGWANNASGGPVENSPVEGPILVDGAKRDRYTSNIICNHIGDCGISTHTALVALDDLLPTKNALTVMYTTQDPATGALAYSGPPINAHGSDTYIAWSLIGTHNLFQYTGDLVFVQTVWGNYTKALSFLESQVDETGLADVPVAFENDWGRAGGAGHNSAFNALLYRTLVTAADLATHLGDTSLAAAYLANSTLIKAAYNTLLWDASAGLFRDNDMPDSIHPQDGNSLAVLFNLTTSDAQNKAISQGLTQFWTPIGPLSPELNDTIIPFIGGFEVQAHFIAGEGERAIDLLEREWGYMLYTNLSVQSTLLEGFTANGSLGYRAAAGYDFDHTYTSHAHGWATGPTPALTFYLLGIQLTSPLGASWSIAPVLSGLPSAEGGIETGLGSFSVQWAVSGETLTLALQTPAGTQGVVTVPGTGPITVDKKIEPTSSDSVELRGGNYTITRHM</sequence>
<accession>A0AAD7ML60</accession>
<dbReference type="SUPFAM" id="SSF48208">
    <property type="entry name" value="Six-hairpin glycosidases"/>
    <property type="match status" value="1"/>
</dbReference>